<organism evidence="1 2">
    <name type="scientific">candidate division CSSED10-310 bacterium</name>
    <dbReference type="NCBI Taxonomy" id="2855610"/>
    <lineage>
        <taxon>Bacteria</taxon>
        <taxon>Bacteria division CSSED10-310</taxon>
    </lineage>
</organism>
<evidence type="ECO:0000313" key="2">
    <source>
        <dbReference type="Proteomes" id="UP001594351"/>
    </source>
</evidence>
<name>A0ABV6Z5C6_UNCC1</name>
<proteinExistence type="predicted"/>
<sequence>MCHDYTNCKSILIFWATFLLIALVGAGPCFAAGELFINLNAPYNLVVDSNVGSPSTYAPEVGTVGVQVCNYGDAPLTDVIVYIGDYSAGTPGVYPVRDSTDAAFIAEHPLLASSGDYSLTHVAGTLGTADASRWVGDLAVGECQWQYFLITYPQCEDSEAPPCSGEAVWGNSSDFNDDLWLNLDRSGV</sequence>
<comment type="caution">
    <text evidence="1">The sequence shown here is derived from an EMBL/GenBank/DDBJ whole genome shotgun (WGS) entry which is preliminary data.</text>
</comment>
<keyword evidence="2" id="KW-1185">Reference proteome</keyword>
<protein>
    <recommendedName>
        <fullName evidence="3">CARDB domain-containing protein</fullName>
    </recommendedName>
</protein>
<dbReference type="EMBL" id="JBHPBY010000557">
    <property type="protein sequence ID" value="MFC1853634.1"/>
    <property type="molecule type" value="Genomic_DNA"/>
</dbReference>
<evidence type="ECO:0000313" key="1">
    <source>
        <dbReference type="EMBL" id="MFC1853634.1"/>
    </source>
</evidence>
<accession>A0ABV6Z5C6</accession>
<dbReference type="Proteomes" id="UP001594351">
    <property type="component" value="Unassembled WGS sequence"/>
</dbReference>
<gene>
    <name evidence="1" type="ORF">ACFL27_25915</name>
</gene>
<reference evidence="1 2" key="1">
    <citation type="submission" date="2024-09" db="EMBL/GenBank/DDBJ databases">
        <title>Laminarin stimulates single cell rates of sulfate reduction while oxygen inhibits transcriptomic activity in coastal marine sediment.</title>
        <authorList>
            <person name="Lindsay M."/>
            <person name="Orcutt B."/>
            <person name="Emerson D."/>
            <person name="Stepanauskas R."/>
            <person name="D'Angelo T."/>
        </authorList>
    </citation>
    <scope>NUCLEOTIDE SEQUENCE [LARGE SCALE GENOMIC DNA]</scope>
    <source>
        <strain evidence="1">SAG AM-311-K15</strain>
    </source>
</reference>
<evidence type="ECO:0008006" key="3">
    <source>
        <dbReference type="Google" id="ProtNLM"/>
    </source>
</evidence>